<feature type="non-terminal residue" evidence="1">
    <location>
        <position position="1"/>
    </location>
</feature>
<dbReference type="AlphaFoldDB" id="A0A401NSX8"/>
<reference evidence="1 2" key="1">
    <citation type="journal article" date="2018" name="Nat. Ecol. Evol.">
        <title>Shark genomes provide insights into elasmobranch evolution and the origin of vertebrates.</title>
        <authorList>
            <person name="Hara Y"/>
            <person name="Yamaguchi K"/>
            <person name="Onimaru K"/>
            <person name="Kadota M"/>
            <person name="Koyanagi M"/>
            <person name="Keeley SD"/>
            <person name="Tatsumi K"/>
            <person name="Tanaka K"/>
            <person name="Motone F"/>
            <person name="Kageyama Y"/>
            <person name="Nozu R"/>
            <person name="Adachi N"/>
            <person name="Nishimura O"/>
            <person name="Nakagawa R"/>
            <person name="Tanegashima C"/>
            <person name="Kiyatake I"/>
            <person name="Matsumoto R"/>
            <person name="Murakumo K"/>
            <person name="Nishida K"/>
            <person name="Terakita A"/>
            <person name="Kuratani S"/>
            <person name="Sato K"/>
            <person name="Hyodo S Kuraku.S."/>
        </authorList>
    </citation>
    <scope>NUCLEOTIDE SEQUENCE [LARGE SCALE GENOMIC DNA]</scope>
</reference>
<organism evidence="1 2">
    <name type="scientific">Scyliorhinus torazame</name>
    <name type="common">Cloudy catshark</name>
    <name type="synonym">Catulus torazame</name>
    <dbReference type="NCBI Taxonomy" id="75743"/>
    <lineage>
        <taxon>Eukaryota</taxon>
        <taxon>Metazoa</taxon>
        <taxon>Chordata</taxon>
        <taxon>Craniata</taxon>
        <taxon>Vertebrata</taxon>
        <taxon>Chondrichthyes</taxon>
        <taxon>Elasmobranchii</taxon>
        <taxon>Galeomorphii</taxon>
        <taxon>Galeoidea</taxon>
        <taxon>Carcharhiniformes</taxon>
        <taxon>Scyliorhinidae</taxon>
        <taxon>Scyliorhinus</taxon>
    </lineage>
</organism>
<dbReference type="EMBL" id="BFAA01004062">
    <property type="protein sequence ID" value="GCB63986.1"/>
    <property type="molecule type" value="Genomic_DNA"/>
</dbReference>
<accession>A0A401NSX8</accession>
<gene>
    <name evidence="1" type="ORF">scyTo_0009751</name>
</gene>
<evidence type="ECO:0000313" key="1">
    <source>
        <dbReference type="EMBL" id="GCB63986.1"/>
    </source>
</evidence>
<protein>
    <submittedName>
        <fullName evidence="1">Uncharacterized protein</fullName>
    </submittedName>
</protein>
<dbReference type="Proteomes" id="UP000288216">
    <property type="component" value="Unassembled WGS sequence"/>
</dbReference>
<evidence type="ECO:0000313" key="2">
    <source>
        <dbReference type="Proteomes" id="UP000288216"/>
    </source>
</evidence>
<sequence length="39" mass="4229">LDRPQANLLNNPQANLTTALLGCCHQGEAYFPGRFITGL</sequence>
<keyword evidence="2" id="KW-1185">Reference proteome</keyword>
<comment type="caution">
    <text evidence="1">The sequence shown here is derived from an EMBL/GenBank/DDBJ whole genome shotgun (WGS) entry which is preliminary data.</text>
</comment>
<name>A0A401NSX8_SCYTO</name>
<proteinExistence type="predicted"/>